<evidence type="ECO:0000256" key="4">
    <source>
        <dbReference type="ARBA" id="ARBA00023125"/>
    </source>
</evidence>
<keyword evidence="11" id="KW-1185">Reference proteome</keyword>
<dbReference type="GO" id="GO:0016987">
    <property type="term" value="F:sigma factor activity"/>
    <property type="evidence" value="ECO:0007669"/>
    <property type="project" value="UniProtKB-KW"/>
</dbReference>
<name>A0A6H9YQ96_9ACTN</name>
<keyword evidence="2" id="KW-0805">Transcription regulation</keyword>
<accession>A0A6H9YQ96</accession>
<dbReference type="EMBL" id="WBMT01000007">
    <property type="protein sequence ID" value="KAB2348547.1"/>
    <property type="molecule type" value="Genomic_DNA"/>
</dbReference>
<dbReference type="Gene3D" id="1.10.10.1320">
    <property type="entry name" value="Anti-sigma factor, zinc-finger domain"/>
    <property type="match status" value="1"/>
</dbReference>
<dbReference type="Gene3D" id="1.10.10.10">
    <property type="entry name" value="Winged helix-like DNA-binding domain superfamily/Winged helix DNA-binding domain"/>
    <property type="match status" value="1"/>
</dbReference>
<feature type="transmembrane region" description="Helical" evidence="7">
    <location>
        <begin position="309"/>
        <end position="328"/>
    </location>
</feature>
<evidence type="ECO:0000256" key="1">
    <source>
        <dbReference type="ARBA" id="ARBA00010641"/>
    </source>
</evidence>
<dbReference type="SUPFAM" id="SSF88659">
    <property type="entry name" value="Sigma3 and sigma4 domains of RNA polymerase sigma factors"/>
    <property type="match status" value="1"/>
</dbReference>
<protein>
    <submittedName>
        <fullName evidence="10">Sigma-70 family RNA polymerase sigma factor</fullName>
    </submittedName>
</protein>
<evidence type="ECO:0000313" key="10">
    <source>
        <dbReference type="EMBL" id="KAB2348547.1"/>
    </source>
</evidence>
<dbReference type="Pfam" id="PF04542">
    <property type="entry name" value="Sigma70_r2"/>
    <property type="match status" value="1"/>
</dbReference>
<feature type="compositionally biased region" description="Pro residues" evidence="6">
    <location>
        <begin position="360"/>
        <end position="386"/>
    </location>
</feature>
<dbReference type="PANTHER" id="PTHR43133:SF8">
    <property type="entry name" value="RNA POLYMERASE SIGMA FACTOR HI_1459-RELATED"/>
    <property type="match status" value="1"/>
</dbReference>
<feature type="domain" description="RNA polymerase sigma-70 region 2" evidence="8">
    <location>
        <begin position="33"/>
        <end position="100"/>
    </location>
</feature>
<dbReference type="AlphaFoldDB" id="A0A6H9YQ96"/>
<evidence type="ECO:0000256" key="5">
    <source>
        <dbReference type="ARBA" id="ARBA00023163"/>
    </source>
</evidence>
<organism evidence="10 11">
    <name type="scientific">Actinomadura rudentiformis</name>
    <dbReference type="NCBI Taxonomy" id="359158"/>
    <lineage>
        <taxon>Bacteria</taxon>
        <taxon>Bacillati</taxon>
        <taxon>Actinomycetota</taxon>
        <taxon>Actinomycetes</taxon>
        <taxon>Streptosporangiales</taxon>
        <taxon>Thermomonosporaceae</taxon>
        <taxon>Actinomadura</taxon>
    </lineage>
</organism>
<reference evidence="10 11" key="1">
    <citation type="submission" date="2019-09" db="EMBL/GenBank/DDBJ databases">
        <title>Actinomadura physcomitrii sp. nov., a novel actinomycete isolated from moss [Physcomitrium sphaericum (Ludw) Fuernr].</title>
        <authorList>
            <person name="Zhuang X."/>
            <person name="Liu C."/>
        </authorList>
    </citation>
    <scope>NUCLEOTIDE SEQUENCE [LARGE SCALE GENOMIC DNA]</scope>
    <source>
        <strain evidence="10 11">HMC1</strain>
    </source>
</reference>
<keyword evidence="7" id="KW-0812">Transmembrane</keyword>
<dbReference type="SUPFAM" id="SSF88946">
    <property type="entry name" value="Sigma2 domain of RNA polymerase sigma factors"/>
    <property type="match status" value="1"/>
</dbReference>
<dbReference type="PANTHER" id="PTHR43133">
    <property type="entry name" value="RNA POLYMERASE ECF-TYPE SIGMA FACTO"/>
    <property type="match status" value="1"/>
</dbReference>
<evidence type="ECO:0000313" key="11">
    <source>
        <dbReference type="Proteomes" id="UP000468735"/>
    </source>
</evidence>
<keyword evidence="5" id="KW-0804">Transcription</keyword>
<dbReference type="RefSeq" id="WP_151561275.1">
    <property type="nucleotide sequence ID" value="NZ_WBMT01000007.1"/>
</dbReference>
<feature type="region of interest" description="Disordered" evidence="6">
    <location>
        <begin position="332"/>
        <end position="388"/>
    </location>
</feature>
<dbReference type="OrthoDB" id="4990598at2"/>
<dbReference type="NCBIfam" id="TIGR02937">
    <property type="entry name" value="sigma70-ECF"/>
    <property type="match status" value="1"/>
</dbReference>
<sequence length="812" mass="85920">MGEAASDLALTEPSDAVLIARIREGDTSAYGTLYERHLSAARRLARGLTEGDRAEDAVQDTFTKILDVLRRGGGPQSGFRPYLLTSVRRTIYDGYRSEKRLQPTDQMELYIPGMPFSDPVLEDLERSMIVRAYQSLPERWRAVLWHTEVEGAKPADIAPLLGLTANGVAALAYRAREGLRQAYLQMHLATPSRSAAPSRTAAGAGVTLVGAEVADDQCRPALDKLGSYVRGGLGKRETRAVERHLDECDRCNAIYLELADVNTTLREALGPFVLGTAATAYLAALAKGGAAAGGVFGWFRHLPKREQHVMAGGTAAVAAAVVAGLILVSDEQPAGPMRTPSPAAQPPASEPSKPSAAGPERPPLPPVPPSSKPPSPAPQPPPPVPPVRLTARIGTVGVLLREHPGIIALLVSNTGDGRSRDVIADVDLPPGVTYAGGSIGRNAVAFKPRRAPGDGWSCRPISSRVRCTHEPLRAGAATSAYLHVDVGEDAPFNEPPQVRLRAGDVRAGAGAADGVVAGGMPARFADDGNLGIVQVGNALLSCDEKEGRGCAKALRRQGHRRDNDLWEMAPLDLDRVRATKASSAAKLVLPAGGKVRWAGLYWSGVGRGGPAKLRPPRGAYRQVRPEQVDRGRMPDFGVYQAFADVTRLVRRHGGGQWWGADVPTKAGTSHYAGWSLVVVVAHPKAPYQQAMVLDGARSLGPHAAERVDVPVNGLLATTELARIGLVAWEGDAGLQGDRLLLDGRPLTPVAGDRSPGNVADGSANGAIGAGLTFGIDVDYFSTRLDGARRLRLTTRQDAYLAGVVTVTAPMRS</sequence>
<dbReference type="GO" id="GO:0006352">
    <property type="term" value="P:DNA-templated transcription initiation"/>
    <property type="evidence" value="ECO:0007669"/>
    <property type="project" value="InterPro"/>
</dbReference>
<evidence type="ECO:0000259" key="8">
    <source>
        <dbReference type="Pfam" id="PF04542"/>
    </source>
</evidence>
<keyword evidence="3" id="KW-0731">Sigma factor</keyword>
<keyword evidence="4" id="KW-0238">DNA-binding</keyword>
<dbReference type="InterPro" id="IPR039425">
    <property type="entry name" value="RNA_pol_sigma-70-like"/>
</dbReference>
<dbReference type="Proteomes" id="UP000468735">
    <property type="component" value="Unassembled WGS sequence"/>
</dbReference>
<dbReference type="InterPro" id="IPR013324">
    <property type="entry name" value="RNA_pol_sigma_r3/r4-like"/>
</dbReference>
<evidence type="ECO:0000256" key="3">
    <source>
        <dbReference type="ARBA" id="ARBA00023082"/>
    </source>
</evidence>
<dbReference type="InterPro" id="IPR036388">
    <property type="entry name" value="WH-like_DNA-bd_sf"/>
</dbReference>
<gene>
    <name evidence="10" type="ORF">F8566_17375</name>
</gene>
<comment type="similarity">
    <text evidence="1">Belongs to the sigma-70 factor family. ECF subfamily.</text>
</comment>
<keyword evidence="7" id="KW-0472">Membrane</keyword>
<evidence type="ECO:0000256" key="7">
    <source>
        <dbReference type="SAM" id="Phobius"/>
    </source>
</evidence>
<proteinExistence type="inferred from homology"/>
<feature type="compositionally biased region" description="Low complexity" evidence="6">
    <location>
        <begin position="350"/>
        <end position="359"/>
    </location>
</feature>
<dbReference type="InterPro" id="IPR027383">
    <property type="entry name" value="Znf_put"/>
</dbReference>
<dbReference type="InterPro" id="IPR007627">
    <property type="entry name" value="RNA_pol_sigma70_r2"/>
</dbReference>
<keyword evidence="7" id="KW-1133">Transmembrane helix</keyword>
<dbReference type="Gene3D" id="1.10.1740.10">
    <property type="match status" value="1"/>
</dbReference>
<feature type="domain" description="Putative zinc-finger" evidence="9">
    <location>
        <begin position="218"/>
        <end position="251"/>
    </location>
</feature>
<comment type="caution">
    <text evidence="10">The sequence shown here is derived from an EMBL/GenBank/DDBJ whole genome shotgun (WGS) entry which is preliminary data.</text>
</comment>
<evidence type="ECO:0000256" key="2">
    <source>
        <dbReference type="ARBA" id="ARBA00023015"/>
    </source>
</evidence>
<dbReference type="GO" id="GO:0003677">
    <property type="term" value="F:DNA binding"/>
    <property type="evidence" value="ECO:0007669"/>
    <property type="project" value="UniProtKB-KW"/>
</dbReference>
<dbReference type="InterPro" id="IPR041916">
    <property type="entry name" value="Anti_sigma_zinc_sf"/>
</dbReference>
<dbReference type="Pfam" id="PF13490">
    <property type="entry name" value="zf-HC2"/>
    <property type="match status" value="1"/>
</dbReference>
<evidence type="ECO:0000256" key="6">
    <source>
        <dbReference type="SAM" id="MobiDB-lite"/>
    </source>
</evidence>
<dbReference type="InterPro" id="IPR014284">
    <property type="entry name" value="RNA_pol_sigma-70_dom"/>
</dbReference>
<dbReference type="InterPro" id="IPR013325">
    <property type="entry name" value="RNA_pol_sigma_r2"/>
</dbReference>
<feature type="transmembrane region" description="Helical" evidence="7">
    <location>
        <begin position="272"/>
        <end position="297"/>
    </location>
</feature>
<evidence type="ECO:0000259" key="9">
    <source>
        <dbReference type="Pfam" id="PF13490"/>
    </source>
</evidence>